<evidence type="ECO:0000256" key="7">
    <source>
        <dbReference type="PROSITE-ProRule" id="PRU10007"/>
    </source>
</evidence>
<dbReference type="FunFam" id="3.40.309.10:FF:000009">
    <property type="entry name" value="Aldehyde dehydrogenase A"/>
    <property type="match status" value="1"/>
</dbReference>
<evidence type="ECO:0000313" key="11">
    <source>
        <dbReference type="EMBL" id="TWI58081.1"/>
    </source>
</evidence>
<comment type="similarity">
    <text evidence="1 8">Belongs to the aldehyde dehydrogenase family.</text>
</comment>
<keyword evidence="2 8" id="KW-0560">Oxidoreductase</keyword>
<protein>
    <recommendedName>
        <fullName evidence="6">3-sulfolactaldehyde dehydrogenase</fullName>
        <ecNumber evidence="5">1.2.1.97</ecNumber>
    </recommendedName>
</protein>
<dbReference type="Gene3D" id="3.40.605.10">
    <property type="entry name" value="Aldehyde Dehydrogenase, Chain A, domain 1"/>
    <property type="match status" value="1"/>
</dbReference>
<accession>A0A562QMU5</accession>
<comment type="function">
    <text evidence="4">Part of the sulfo-TAL (or sulfo-SFT) pathway, a D-sulfoquinovose degradation pathway that produces sulfolactate (SL). Catalyzes the oxidation of 3-sulfolactaldehyde (SLA) to sulfolactate (SL).</text>
</comment>
<dbReference type="GO" id="GO:0016620">
    <property type="term" value="F:oxidoreductase activity, acting on the aldehyde or oxo group of donors, NAD or NADP as acceptor"/>
    <property type="evidence" value="ECO:0007669"/>
    <property type="project" value="InterPro"/>
</dbReference>
<dbReference type="InterPro" id="IPR029510">
    <property type="entry name" value="Ald_DH_CS_GLU"/>
</dbReference>
<evidence type="ECO:0000313" key="12">
    <source>
        <dbReference type="Proteomes" id="UP000315711"/>
    </source>
</evidence>
<dbReference type="FunFam" id="3.40.605.10:FF:000007">
    <property type="entry name" value="NAD/NADP-dependent betaine aldehyde dehydrogenase"/>
    <property type="match status" value="1"/>
</dbReference>
<dbReference type="PROSITE" id="PS00687">
    <property type="entry name" value="ALDEHYDE_DEHYDR_GLU"/>
    <property type="match status" value="1"/>
</dbReference>
<feature type="active site" evidence="7">
    <location>
        <position position="250"/>
    </location>
</feature>
<evidence type="ECO:0000259" key="10">
    <source>
        <dbReference type="Pfam" id="PF00171"/>
    </source>
</evidence>
<dbReference type="InterPro" id="IPR054869">
    <property type="entry name" value="AlphKGSA_gudD"/>
</dbReference>
<keyword evidence="12" id="KW-1185">Reference proteome</keyword>
<dbReference type="InterPro" id="IPR016162">
    <property type="entry name" value="Ald_DH_N"/>
</dbReference>
<organism evidence="11 12">
    <name type="scientific">Halalkalibacter nanhaiisediminis</name>
    <dbReference type="NCBI Taxonomy" id="688079"/>
    <lineage>
        <taxon>Bacteria</taxon>
        <taxon>Bacillati</taxon>
        <taxon>Bacillota</taxon>
        <taxon>Bacilli</taxon>
        <taxon>Bacillales</taxon>
        <taxon>Bacillaceae</taxon>
        <taxon>Halalkalibacter</taxon>
    </lineage>
</organism>
<feature type="region of interest" description="Disordered" evidence="9">
    <location>
        <begin position="440"/>
        <end position="464"/>
    </location>
</feature>
<dbReference type="InterPro" id="IPR016161">
    <property type="entry name" value="Ald_DH/histidinol_DH"/>
</dbReference>
<evidence type="ECO:0000256" key="4">
    <source>
        <dbReference type="ARBA" id="ARBA00054572"/>
    </source>
</evidence>
<evidence type="ECO:0000256" key="2">
    <source>
        <dbReference type="ARBA" id="ARBA00023002"/>
    </source>
</evidence>
<evidence type="ECO:0000256" key="9">
    <source>
        <dbReference type="SAM" id="MobiDB-lite"/>
    </source>
</evidence>
<evidence type="ECO:0000256" key="6">
    <source>
        <dbReference type="ARBA" id="ARBA00067277"/>
    </source>
</evidence>
<gene>
    <name evidence="11" type="ORF">IQ10_01412</name>
</gene>
<dbReference type="Proteomes" id="UP000315711">
    <property type="component" value="Unassembled WGS sequence"/>
</dbReference>
<dbReference type="OrthoDB" id="9762913at2"/>
<dbReference type="RefSeq" id="WP_144449742.1">
    <property type="nucleotide sequence ID" value="NZ_VLKZ01000003.1"/>
</dbReference>
<dbReference type="PANTHER" id="PTHR11699">
    <property type="entry name" value="ALDEHYDE DEHYDROGENASE-RELATED"/>
    <property type="match status" value="1"/>
</dbReference>
<evidence type="ECO:0000256" key="3">
    <source>
        <dbReference type="ARBA" id="ARBA00050326"/>
    </source>
</evidence>
<dbReference type="EC" id="1.2.1.97" evidence="5"/>
<dbReference type="AlphaFoldDB" id="A0A562QMU5"/>
<dbReference type="SUPFAM" id="SSF53720">
    <property type="entry name" value="ALDH-like"/>
    <property type="match status" value="1"/>
</dbReference>
<sequence>MTANYLNFINGEWKSALSGKVTESKNPANKDEVVGTFQDSGQEELDQAVTVANVAFEAWKDLSSVERGNYLLKAADILETRLDDIAEAATKEMGKTLVETKGEVTRSISILRYYALEGMQKIGDVIPSANSKNILYTKRVPLGAVGIISPWNFPIAIPIWKVAPALVYGNTVVLKPASETAITAAKIVEVFAEAGLPKGVLNLVTGRGSVIGEGLIHHKGIKAISFTGSNGVGNQIANGAVARGAKFQLEMGGKNPAIILADADLDRAVTMTVDAAMKHTGQKCTATSRVLVESSVYDEVKERILAKVREIKVGNGFDADTYMGPLASKSQWETVKSYIAKGKEEGATLIHGGNVPEGPEFENGYYMEPTVFDNVTNDMAIAQEEIFGPVIGLIKVENIDEAIELANDIPFGLSASVFTSNLANSMKFIDKIDSGLVKVNGESTGSEPHAPFGGMKESSSGSREQGKSAIEFFTSLKTITITP</sequence>
<dbReference type="InterPro" id="IPR015590">
    <property type="entry name" value="Aldehyde_DH_dom"/>
</dbReference>
<evidence type="ECO:0000256" key="5">
    <source>
        <dbReference type="ARBA" id="ARBA00066984"/>
    </source>
</evidence>
<evidence type="ECO:0000256" key="1">
    <source>
        <dbReference type="ARBA" id="ARBA00009986"/>
    </source>
</evidence>
<reference evidence="11 12" key="1">
    <citation type="journal article" date="2015" name="Stand. Genomic Sci.">
        <title>Genomic Encyclopedia of Bacterial and Archaeal Type Strains, Phase III: the genomes of soil and plant-associated and newly described type strains.</title>
        <authorList>
            <person name="Whitman W.B."/>
            <person name="Woyke T."/>
            <person name="Klenk H.P."/>
            <person name="Zhou Y."/>
            <person name="Lilburn T.G."/>
            <person name="Beck B.J."/>
            <person name="De Vos P."/>
            <person name="Vandamme P."/>
            <person name="Eisen J.A."/>
            <person name="Garrity G."/>
            <person name="Hugenholtz P."/>
            <person name="Kyrpides N.C."/>
        </authorList>
    </citation>
    <scope>NUCLEOTIDE SEQUENCE [LARGE SCALE GENOMIC DNA]</scope>
    <source>
        <strain evidence="11 12">CGMCC 1.10116</strain>
    </source>
</reference>
<dbReference type="EMBL" id="VLKZ01000003">
    <property type="protein sequence ID" value="TWI58081.1"/>
    <property type="molecule type" value="Genomic_DNA"/>
</dbReference>
<name>A0A562QMU5_9BACI</name>
<dbReference type="Gene3D" id="3.40.309.10">
    <property type="entry name" value="Aldehyde Dehydrogenase, Chain A, domain 2"/>
    <property type="match status" value="1"/>
</dbReference>
<comment type="caution">
    <text evidence="11">The sequence shown here is derived from an EMBL/GenBank/DDBJ whole genome shotgun (WGS) entry which is preliminary data.</text>
</comment>
<comment type="catalytic activity">
    <reaction evidence="3">
        <text>(2S)-3-sulfolactaldehyde + NAD(+) + H2O = (2S)-3-sulfolactate + NADH + 2 H(+)</text>
        <dbReference type="Rhea" id="RHEA:47932"/>
        <dbReference type="ChEBI" id="CHEBI:15377"/>
        <dbReference type="ChEBI" id="CHEBI:15378"/>
        <dbReference type="ChEBI" id="CHEBI:57540"/>
        <dbReference type="ChEBI" id="CHEBI:57945"/>
        <dbReference type="ChEBI" id="CHEBI:61289"/>
        <dbReference type="ChEBI" id="CHEBI:90109"/>
        <dbReference type="EC" id="1.2.1.97"/>
    </reaction>
    <physiologicalReaction direction="left-to-right" evidence="3">
        <dbReference type="Rhea" id="RHEA:47933"/>
    </physiologicalReaction>
</comment>
<proteinExistence type="inferred from homology"/>
<evidence type="ECO:0000256" key="8">
    <source>
        <dbReference type="RuleBase" id="RU003345"/>
    </source>
</evidence>
<dbReference type="NCBIfam" id="NF042993">
    <property type="entry name" value="AlphKGSA_gudD"/>
    <property type="match status" value="1"/>
</dbReference>
<dbReference type="Pfam" id="PF00171">
    <property type="entry name" value="Aldedh"/>
    <property type="match status" value="1"/>
</dbReference>
<feature type="domain" description="Aldehyde dehydrogenase" evidence="10">
    <location>
        <begin position="17"/>
        <end position="479"/>
    </location>
</feature>
<dbReference type="InterPro" id="IPR016163">
    <property type="entry name" value="Ald_DH_C"/>
</dbReference>